<protein>
    <submittedName>
        <fullName evidence="1">Uncharacterized protein</fullName>
    </submittedName>
</protein>
<keyword evidence="2" id="KW-1185">Reference proteome</keyword>
<dbReference type="Gene3D" id="3.40.30.10">
    <property type="entry name" value="Glutaredoxin"/>
    <property type="match status" value="1"/>
</dbReference>
<sequence length="89" mass="10035">MPGAEAVHHIRSEGHANAMIFGTSGLEERTASHALVHKLHELYTLADPTCTSRVTVPVLWDKRERTIVSNESSAIIRMFNSAFDRLRHR</sequence>
<accession>A0ABX4JC23</accession>
<dbReference type="PANTHER" id="PTHR32419">
    <property type="entry name" value="GLUTATHIONYL-HYDROQUINONE REDUCTASE"/>
    <property type="match status" value="1"/>
</dbReference>
<gene>
    <name evidence="1" type="ORF">CO662_04460</name>
</gene>
<proteinExistence type="predicted"/>
<evidence type="ECO:0000313" key="2">
    <source>
        <dbReference type="Proteomes" id="UP000219972"/>
    </source>
</evidence>
<evidence type="ECO:0000313" key="1">
    <source>
        <dbReference type="EMBL" id="PDS52795.1"/>
    </source>
</evidence>
<dbReference type="EMBL" id="NWSL01000002">
    <property type="protein sequence ID" value="PDS52795.1"/>
    <property type="molecule type" value="Genomic_DNA"/>
</dbReference>
<organism evidence="1 2">
    <name type="scientific">Rhizobium anhuiense</name>
    <dbReference type="NCBI Taxonomy" id="1184720"/>
    <lineage>
        <taxon>Bacteria</taxon>
        <taxon>Pseudomonadati</taxon>
        <taxon>Pseudomonadota</taxon>
        <taxon>Alphaproteobacteria</taxon>
        <taxon>Hyphomicrobiales</taxon>
        <taxon>Rhizobiaceae</taxon>
        <taxon>Rhizobium/Agrobacterium group</taxon>
        <taxon>Rhizobium</taxon>
    </lineage>
</organism>
<dbReference type="InterPro" id="IPR016639">
    <property type="entry name" value="GST_Omega/GSH"/>
</dbReference>
<reference evidence="1 2" key="1">
    <citation type="submission" date="2017-09" db="EMBL/GenBank/DDBJ databases">
        <title>Comparative genomics of rhizobia isolated from Phaseolus vulgaris in China.</title>
        <authorList>
            <person name="Tong W."/>
        </authorList>
    </citation>
    <scope>NUCLEOTIDE SEQUENCE [LARGE SCALE GENOMIC DNA]</scope>
    <source>
        <strain evidence="1 2">Y27</strain>
    </source>
</reference>
<dbReference type="PANTHER" id="PTHR32419:SF6">
    <property type="entry name" value="GLUTATHIONE S-TRANSFERASE OMEGA-LIKE 1-RELATED"/>
    <property type="match status" value="1"/>
</dbReference>
<comment type="caution">
    <text evidence="1">The sequence shown here is derived from an EMBL/GenBank/DDBJ whole genome shotgun (WGS) entry which is preliminary data.</text>
</comment>
<dbReference type="Proteomes" id="UP000219972">
    <property type="component" value="Unassembled WGS sequence"/>
</dbReference>
<name>A0ABX4JC23_9HYPH</name>